<accession>A0A8J6E6T0</accession>
<name>A0A8J6E6T0_ELECQ</name>
<reference evidence="1" key="1">
    <citation type="thesis" date="2020" institute="ProQuest LLC" country="789 East Eisenhower Parkway, Ann Arbor, MI, USA">
        <title>Comparative Genomics and Chromosome Evolution.</title>
        <authorList>
            <person name="Mudd A.B."/>
        </authorList>
    </citation>
    <scope>NUCLEOTIDE SEQUENCE</scope>
    <source>
        <strain evidence="1">HN-11 Male</strain>
        <tissue evidence="1">Kidney and liver</tissue>
    </source>
</reference>
<proteinExistence type="predicted"/>
<dbReference type="AlphaFoldDB" id="A0A8J6E6T0"/>
<protein>
    <submittedName>
        <fullName evidence="1">Uncharacterized protein</fullName>
    </submittedName>
</protein>
<comment type="caution">
    <text evidence="1">The sequence shown here is derived from an EMBL/GenBank/DDBJ whole genome shotgun (WGS) entry which is preliminary data.</text>
</comment>
<organism evidence="1 2">
    <name type="scientific">Eleutherodactylus coqui</name>
    <name type="common">Puerto Rican coqui</name>
    <dbReference type="NCBI Taxonomy" id="57060"/>
    <lineage>
        <taxon>Eukaryota</taxon>
        <taxon>Metazoa</taxon>
        <taxon>Chordata</taxon>
        <taxon>Craniata</taxon>
        <taxon>Vertebrata</taxon>
        <taxon>Euteleostomi</taxon>
        <taxon>Amphibia</taxon>
        <taxon>Batrachia</taxon>
        <taxon>Anura</taxon>
        <taxon>Neobatrachia</taxon>
        <taxon>Hyloidea</taxon>
        <taxon>Eleutherodactylidae</taxon>
        <taxon>Eleutherodactylinae</taxon>
        <taxon>Eleutherodactylus</taxon>
        <taxon>Eleutherodactylus</taxon>
    </lineage>
</organism>
<keyword evidence="2" id="KW-1185">Reference proteome</keyword>
<dbReference type="EMBL" id="WNTK01013824">
    <property type="protein sequence ID" value="KAG9462072.1"/>
    <property type="molecule type" value="Genomic_DNA"/>
</dbReference>
<dbReference type="Proteomes" id="UP000770717">
    <property type="component" value="Unassembled WGS sequence"/>
</dbReference>
<gene>
    <name evidence="1" type="ORF">GDO78_014961</name>
</gene>
<evidence type="ECO:0000313" key="1">
    <source>
        <dbReference type="EMBL" id="KAG9462072.1"/>
    </source>
</evidence>
<evidence type="ECO:0000313" key="2">
    <source>
        <dbReference type="Proteomes" id="UP000770717"/>
    </source>
</evidence>
<sequence>MDGLTSSHNNLTDLRYSLEAELEKLKVKMWRRDLTSTTSHSEAVQSWPPLLPTKSYIIIIPGSYNNRAHGHPPHS</sequence>